<protein>
    <submittedName>
        <fullName evidence="1">Uncharacterized protein</fullName>
    </submittedName>
</protein>
<dbReference type="Proteomes" id="UP001163603">
    <property type="component" value="Chromosome 1"/>
</dbReference>
<evidence type="ECO:0000313" key="1">
    <source>
        <dbReference type="EMBL" id="KAJ0054144.1"/>
    </source>
</evidence>
<sequence length="985" mass="112844">MSNSGGFAVTRTHSGDRFYNPPAMRRHQQLLLQQQQLQLQRQSQRPLQKETRVDSAEAETRTDSDESTLSRPNSVCSPSVGSSPRNADMTNLDRLMESVAPYVTVQYFSEGRTRGWRNREADIQPVFSLGDLWESFNEWSVYGVEVPLLLNGSDSVKQYYVPSLSGIQLYTDPRLRPGEDSDAESSRETSSAGSSDCEAERRAKGIVDGTWGQHNLVNLNFQRLNRLTLRDKPPMNSSSDETEVCNSPGSLVFEYLEQEQPHHRQPLYDKASLCVSSLASQNPEIRMYRSCDLLPASWISVAWYPIYRIPVGPTLQSLDASFLTFHSLSTQARRKNQPQFNAYGDRKVYGVDASPKIPLPAFGLASYKLRGSILTPNGHNEWQQANSLLQAADNWLRRLHVNLPDFHVEKFCKIASAWRDGRFKVSCFLNFRQGFSLVTLGDRVVLYSSDEVVTTLFGKTLFPNWQKLKPACPRSCQPIPRRMSVRAQNGGDRMRTVWTPEMDQYFIDLMLEQLSKGNRFDDPLFSKRAWKQMTSLFSAKFKFQYRKDVLKNRYKTLRSLYKAIKSLLEQKGFSWDEMRQMVTADNNVWEEYIKVHPDARSYRIKTVPYYNDLCLIYGNKTIEQKGDNLPNSSSHLSEKEIVMITPLSSAVEDVNAIDEIMLNEDNKISMPKGVVDDTPQAKPNVTGTTVGSRSRTYWQPPMDRYFIDLMLDQVQKGNRIDGVFRKEAWIEMIASFNAKFGFSYDMEILKNRYKTLRRQYNVIKNLLDLNGFVWDDARQMVTADDYVWQDYVKTHTDARQFMTRPVPYFKDLCVICGDLSLDESDCFSIQEIEMQKEVHEVKFLGGPNDSQSPVASNSCEDEVGYFLESAHAGSKSVVTSSKKKRQFENWSNSACIKKLRCKHEGMCDTPHEIVSLSDSKNGDENSNIVPIENVIAAVQALPDMDEDLVLDACDFLEDEVKAKTFMALDVKFRKKWLLRKLRPQL</sequence>
<reference evidence="2" key="1">
    <citation type="journal article" date="2023" name="G3 (Bethesda)">
        <title>Genome assembly and association tests identify interacting loci associated with vigor, precocity, and sex in interspecific pistachio rootstocks.</title>
        <authorList>
            <person name="Palmer W."/>
            <person name="Jacygrad E."/>
            <person name="Sagayaradj S."/>
            <person name="Cavanaugh K."/>
            <person name="Han R."/>
            <person name="Bertier L."/>
            <person name="Beede B."/>
            <person name="Kafkas S."/>
            <person name="Golino D."/>
            <person name="Preece J."/>
            <person name="Michelmore R."/>
        </authorList>
    </citation>
    <scope>NUCLEOTIDE SEQUENCE [LARGE SCALE GENOMIC DNA]</scope>
</reference>
<proteinExistence type="predicted"/>
<name>A0ACC0ZM91_9ROSI</name>
<gene>
    <name evidence="1" type="ORF">Pint_00920</name>
</gene>
<comment type="caution">
    <text evidence="1">The sequence shown here is derived from an EMBL/GenBank/DDBJ whole genome shotgun (WGS) entry which is preliminary data.</text>
</comment>
<keyword evidence="2" id="KW-1185">Reference proteome</keyword>
<dbReference type="EMBL" id="CM047736">
    <property type="protein sequence ID" value="KAJ0054144.1"/>
    <property type="molecule type" value="Genomic_DNA"/>
</dbReference>
<evidence type="ECO:0000313" key="2">
    <source>
        <dbReference type="Proteomes" id="UP001163603"/>
    </source>
</evidence>
<accession>A0ACC0ZM91</accession>
<organism evidence="1 2">
    <name type="scientific">Pistacia integerrima</name>
    <dbReference type="NCBI Taxonomy" id="434235"/>
    <lineage>
        <taxon>Eukaryota</taxon>
        <taxon>Viridiplantae</taxon>
        <taxon>Streptophyta</taxon>
        <taxon>Embryophyta</taxon>
        <taxon>Tracheophyta</taxon>
        <taxon>Spermatophyta</taxon>
        <taxon>Magnoliopsida</taxon>
        <taxon>eudicotyledons</taxon>
        <taxon>Gunneridae</taxon>
        <taxon>Pentapetalae</taxon>
        <taxon>rosids</taxon>
        <taxon>malvids</taxon>
        <taxon>Sapindales</taxon>
        <taxon>Anacardiaceae</taxon>
        <taxon>Pistacia</taxon>
    </lineage>
</organism>